<evidence type="ECO:0000313" key="5">
    <source>
        <dbReference type="Proteomes" id="UP000295680"/>
    </source>
</evidence>
<dbReference type="SUPFAM" id="SSF53335">
    <property type="entry name" value="S-adenosyl-L-methionine-dependent methyltransferases"/>
    <property type="match status" value="1"/>
</dbReference>
<keyword evidence="2 4" id="KW-0808">Transferase</keyword>
<dbReference type="OrthoDB" id="3286690at2"/>
<dbReference type="RefSeq" id="WP_132124160.1">
    <property type="nucleotide sequence ID" value="NZ_SLWS01000011.1"/>
</dbReference>
<keyword evidence="1 4" id="KW-0489">Methyltransferase</keyword>
<dbReference type="GO" id="GO:0008168">
    <property type="term" value="F:methyltransferase activity"/>
    <property type="evidence" value="ECO:0007669"/>
    <property type="project" value="UniProtKB-KW"/>
</dbReference>
<dbReference type="PANTHER" id="PTHR43861:SF1">
    <property type="entry name" value="TRANS-ACONITATE 2-METHYLTRANSFERASE"/>
    <property type="match status" value="1"/>
</dbReference>
<evidence type="ECO:0000313" key="4">
    <source>
        <dbReference type="EMBL" id="TCO53156.1"/>
    </source>
</evidence>
<dbReference type="PANTHER" id="PTHR43861">
    <property type="entry name" value="TRANS-ACONITATE 2-METHYLTRANSFERASE-RELATED"/>
    <property type="match status" value="1"/>
</dbReference>
<dbReference type="CDD" id="cd02440">
    <property type="entry name" value="AdoMet_MTases"/>
    <property type="match status" value="1"/>
</dbReference>
<dbReference type="Gene3D" id="3.40.50.150">
    <property type="entry name" value="Vaccinia Virus protein VP39"/>
    <property type="match status" value="1"/>
</dbReference>
<dbReference type="EMBL" id="SLWS01000011">
    <property type="protein sequence ID" value="TCO53156.1"/>
    <property type="molecule type" value="Genomic_DNA"/>
</dbReference>
<feature type="domain" description="Methyltransferase" evidence="3">
    <location>
        <begin position="48"/>
        <end position="144"/>
    </location>
</feature>
<name>A0A4R2J940_9PSEU</name>
<keyword evidence="5" id="KW-1185">Reference proteome</keyword>
<evidence type="ECO:0000259" key="3">
    <source>
        <dbReference type="Pfam" id="PF13649"/>
    </source>
</evidence>
<comment type="caution">
    <text evidence="4">The sequence shown here is derived from an EMBL/GenBank/DDBJ whole genome shotgun (WGS) entry which is preliminary data.</text>
</comment>
<dbReference type="InterPro" id="IPR041698">
    <property type="entry name" value="Methyltransf_25"/>
</dbReference>
<reference evidence="4 5" key="1">
    <citation type="submission" date="2019-03" db="EMBL/GenBank/DDBJ databases">
        <title>Genomic Encyclopedia of Type Strains, Phase IV (KMG-IV): sequencing the most valuable type-strain genomes for metagenomic binning, comparative biology and taxonomic classification.</title>
        <authorList>
            <person name="Goeker M."/>
        </authorList>
    </citation>
    <scope>NUCLEOTIDE SEQUENCE [LARGE SCALE GENOMIC DNA]</scope>
    <source>
        <strain evidence="4 5">DSM 45934</strain>
    </source>
</reference>
<dbReference type="InterPro" id="IPR029063">
    <property type="entry name" value="SAM-dependent_MTases_sf"/>
</dbReference>
<dbReference type="Pfam" id="PF13649">
    <property type="entry name" value="Methyltransf_25"/>
    <property type="match status" value="1"/>
</dbReference>
<dbReference type="GO" id="GO:0032259">
    <property type="term" value="P:methylation"/>
    <property type="evidence" value="ECO:0007669"/>
    <property type="project" value="UniProtKB-KW"/>
</dbReference>
<sequence>MVASTVAAAWVNRWDAQQERYVADREERFAVLCDIVESSLATVAAPVVLDLGCGPGSLAARLLARLPQARIIGLDYDPLLLSLARTHYGDTIEWVDTDLNGTEWPKHVPNTIHAAVSTTALHWMPGSRLAELYRGLATRMAPGGVLVNGDHLKNGDERIDALAETVRARRATRVGVDTNEEWWPWWDAILADPNFEHQAEVRARRVAERQKDDGHNGNELTVNDHTRLLRTAGFRSAAPVWQVGDDTVLVAVK</sequence>
<gene>
    <name evidence="4" type="ORF">EV192_111353</name>
</gene>
<evidence type="ECO:0000256" key="1">
    <source>
        <dbReference type="ARBA" id="ARBA00022603"/>
    </source>
</evidence>
<dbReference type="AlphaFoldDB" id="A0A4R2J940"/>
<accession>A0A4R2J940</accession>
<evidence type="ECO:0000256" key="2">
    <source>
        <dbReference type="ARBA" id="ARBA00022679"/>
    </source>
</evidence>
<protein>
    <submittedName>
        <fullName evidence="4">Methyltransferase family protein</fullName>
    </submittedName>
</protein>
<dbReference type="Proteomes" id="UP000295680">
    <property type="component" value="Unassembled WGS sequence"/>
</dbReference>
<organism evidence="4 5">
    <name type="scientific">Actinocrispum wychmicini</name>
    <dbReference type="NCBI Taxonomy" id="1213861"/>
    <lineage>
        <taxon>Bacteria</taxon>
        <taxon>Bacillati</taxon>
        <taxon>Actinomycetota</taxon>
        <taxon>Actinomycetes</taxon>
        <taxon>Pseudonocardiales</taxon>
        <taxon>Pseudonocardiaceae</taxon>
        <taxon>Actinocrispum</taxon>
    </lineage>
</organism>
<proteinExistence type="predicted"/>